<dbReference type="InterPro" id="IPR029028">
    <property type="entry name" value="Alpha/beta_knot_MTases"/>
</dbReference>
<evidence type="ECO:0000259" key="6">
    <source>
        <dbReference type="Pfam" id="PF00588"/>
    </source>
</evidence>
<dbReference type="OrthoDB" id="9806346at2"/>
<dbReference type="CDD" id="cd18093">
    <property type="entry name" value="SpoU-like_TrmJ"/>
    <property type="match status" value="1"/>
</dbReference>
<dbReference type="EC" id="2.1.1.200" evidence="5"/>
<evidence type="ECO:0000256" key="4">
    <source>
        <dbReference type="ARBA" id="ARBA00022691"/>
    </source>
</evidence>
<dbReference type="EMBL" id="CP010975">
    <property type="protein sequence ID" value="AKE51906.1"/>
    <property type="molecule type" value="Genomic_DNA"/>
</dbReference>
<evidence type="ECO:0000256" key="5">
    <source>
        <dbReference type="RuleBase" id="RU362024"/>
    </source>
</evidence>
<protein>
    <recommendedName>
        <fullName evidence="5">tRNA (cytidine/uridine-2'-O-)-methyltransferase TrmJ</fullName>
        <ecNumber evidence="5">2.1.1.200</ecNumber>
    </recommendedName>
    <alternativeName>
        <fullName evidence="5">tRNA (cytidine(32)/uridine(32)-2'-O)-methyltransferase</fullName>
    </alternativeName>
    <alternativeName>
        <fullName evidence="5">tRNA Cm32/Um32 methyltransferase</fullName>
    </alternativeName>
</protein>
<dbReference type="GO" id="GO:0160206">
    <property type="term" value="F:tRNA (cytidine(32)/uridine(32)-2'-O)-methyltransferase activity"/>
    <property type="evidence" value="ECO:0007669"/>
    <property type="project" value="UniProtKB-EC"/>
</dbReference>
<dbReference type="RefSeq" id="WP_071841092.1">
    <property type="nucleotide sequence ID" value="NZ_CP010975.1"/>
</dbReference>
<dbReference type="PANTHER" id="PTHR42786">
    <property type="entry name" value="TRNA/RRNA METHYLTRANSFERASE"/>
    <property type="match status" value="1"/>
</dbReference>
<dbReference type="InterPro" id="IPR001537">
    <property type="entry name" value="SpoU_MeTrfase"/>
</dbReference>
<dbReference type="NCBIfam" id="TIGR00050">
    <property type="entry name" value="rRNA_methyl_1"/>
    <property type="match status" value="1"/>
</dbReference>
<keyword evidence="5" id="KW-0963">Cytoplasm</keyword>
<comment type="subcellular location">
    <subcellularLocation>
        <location evidence="5">Cytoplasm</location>
    </subcellularLocation>
</comment>
<comment type="function">
    <text evidence="5">Catalyzes the formation of 2'O-methylated cytidine (Cm32) or 2'O-methylated uridine (Um32) at position 32 in tRNA.</text>
</comment>
<keyword evidence="2 5" id="KW-0489">Methyltransferase</keyword>
<accession>A0A0F6RCC4</accession>
<evidence type="ECO:0000256" key="3">
    <source>
        <dbReference type="ARBA" id="ARBA00022679"/>
    </source>
</evidence>
<organism evidence="7 8">
    <name type="scientific">Kangiella geojedonensis</name>
    <dbReference type="NCBI Taxonomy" id="914150"/>
    <lineage>
        <taxon>Bacteria</taxon>
        <taxon>Pseudomonadati</taxon>
        <taxon>Pseudomonadota</taxon>
        <taxon>Gammaproteobacteria</taxon>
        <taxon>Kangiellales</taxon>
        <taxon>Kangiellaceae</taxon>
        <taxon>Kangiella</taxon>
    </lineage>
</organism>
<dbReference type="Gene3D" id="1.10.8.590">
    <property type="match status" value="1"/>
</dbReference>
<dbReference type="InterPro" id="IPR029026">
    <property type="entry name" value="tRNA_m1G_MTases_N"/>
</dbReference>
<evidence type="ECO:0000256" key="1">
    <source>
        <dbReference type="ARBA" id="ARBA00007228"/>
    </source>
</evidence>
<feature type="domain" description="tRNA/rRNA methyltransferase SpoU type" evidence="6">
    <location>
        <begin position="17"/>
        <end position="166"/>
    </location>
</feature>
<dbReference type="AlphaFoldDB" id="A0A0F6RCC4"/>
<dbReference type="GO" id="GO:0003723">
    <property type="term" value="F:RNA binding"/>
    <property type="evidence" value="ECO:0007669"/>
    <property type="project" value="InterPro"/>
</dbReference>
<keyword evidence="4 5" id="KW-0949">S-adenosyl-L-methionine</keyword>
<comment type="catalytic activity">
    <reaction evidence="5">
        <text>cytidine(32) in tRNA + S-adenosyl-L-methionine = 2'-O-methylcytidine(32) in tRNA + S-adenosyl-L-homocysteine + H(+)</text>
        <dbReference type="Rhea" id="RHEA:42932"/>
        <dbReference type="Rhea" id="RHEA-COMP:10288"/>
        <dbReference type="Rhea" id="RHEA-COMP:10289"/>
        <dbReference type="ChEBI" id="CHEBI:15378"/>
        <dbReference type="ChEBI" id="CHEBI:57856"/>
        <dbReference type="ChEBI" id="CHEBI:59789"/>
        <dbReference type="ChEBI" id="CHEBI:74495"/>
        <dbReference type="ChEBI" id="CHEBI:82748"/>
        <dbReference type="EC" id="2.1.1.200"/>
    </reaction>
</comment>
<evidence type="ECO:0000256" key="2">
    <source>
        <dbReference type="ARBA" id="ARBA00022603"/>
    </source>
</evidence>
<keyword evidence="3 7" id="KW-0808">Transferase</keyword>
<keyword evidence="5" id="KW-0819">tRNA processing</keyword>
<dbReference type="SUPFAM" id="SSF75217">
    <property type="entry name" value="alpha/beta knot"/>
    <property type="match status" value="1"/>
</dbReference>
<sequence length="273" mass="30020">MTEQTLPSNTPDILHNIKIVLCQTSHPGNIGAAARAMKTMGLKQLVLVNPKQFPSEEATARASGATDVLDNAKVVASLEEGIDDCRLVIGTSSRNRALPWPLVEPREIKSIIEREPTALPMAIVFGRESTGLLNEELQLCHYHVNIPANPDYMSLNLAAAVQVICYECRLLALGLQSSLHSADAIEEAEAEVSGERKATVKQTEGLYQHFESVMTETGFFDPAEPKLLPARLHRLFAKAQLTEAEVNIMRGFLASMTKHIKYKSNNTDKSDED</sequence>
<reference evidence="7 8" key="1">
    <citation type="submission" date="2015-02" db="EMBL/GenBank/DDBJ databases">
        <title>Complete genome sequence of Kangiella geojedonensis strain YCS-5T.</title>
        <authorList>
            <person name="Kim K.M."/>
        </authorList>
    </citation>
    <scope>NUCLEOTIDE SEQUENCE [LARGE SCALE GENOMIC DNA]</scope>
    <source>
        <strain evidence="7 8">YCS-5</strain>
    </source>
</reference>
<dbReference type="Pfam" id="PF00588">
    <property type="entry name" value="SpoU_methylase"/>
    <property type="match status" value="1"/>
</dbReference>
<dbReference type="Proteomes" id="UP000034071">
    <property type="component" value="Chromosome"/>
</dbReference>
<dbReference type="Gene3D" id="3.40.1280.10">
    <property type="match status" value="1"/>
</dbReference>
<keyword evidence="8" id="KW-1185">Reference proteome</keyword>
<dbReference type="PATRIC" id="fig|914150.5.peg.951"/>
<dbReference type="HOGENOM" id="CLU_056931_0_1_6"/>
<gene>
    <name evidence="5" type="primary">trmJ</name>
    <name evidence="7" type="ORF">TQ33_0938</name>
</gene>
<dbReference type="GO" id="GO:0005829">
    <property type="term" value="C:cytosol"/>
    <property type="evidence" value="ECO:0007669"/>
    <property type="project" value="TreeGrafter"/>
</dbReference>
<dbReference type="PANTHER" id="PTHR42786:SF2">
    <property type="entry name" value="TRNA (CYTIDINE_URIDINE-2'-O-)-METHYLTRANSFERASE TRMJ"/>
    <property type="match status" value="1"/>
</dbReference>
<dbReference type="InterPro" id="IPR004384">
    <property type="entry name" value="RNA_MeTrfase_TrmJ/LasT"/>
</dbReference>
<dbReference type="STRING" id="914150.TQ33_0938"/>
<evidence type="ECO:0000313" key="7">
    <source>
        <dbReference type="EMBL" id="AKE51906.1"/>
    </source>
</evidence>
<dbReference type="PIRSF" id="PIRSF004808">
    <property type="entry name" value="LasT"/>
    <property type="match status" value="1"/>
</dbReference>
<proteinExistence type="inferred from homology"/>
<comment type="similarity">
    <text evidence="1">Belongs to the class IV-like SAM-binding methyltransferase superfamily. RNA methyltransferase TrmH family.</text>
</comment>
<comment type="catalytic activity">
    <reaction evidence="5">
        <text>uridine(32) in tRNA + S-adenosyl-L-methionine = 2'-O-methyluridine(32) in tRNA + S-adenosyl-L-homocysteine + H(+)</text>
        <dbReference type="Rhea" id="RHEA:42936"/>
        <dbReference type="Rhea" id="RHEA-COMP:10107"/>
        <dbReference type="Rhea" id="RHEA-COMP:10290"/>
        <dbReference type="ChEBI" id="CHEBI:15378"/>
        <dbReference type="ChEBI" id="CHEBI:57856"/>
        <dbReference type="ChEBI" id="CHEBI:59789"/>
        <dbReference type="ChEBI" id="CHEBI:65315"/>
        <dbReference type="ChEBI" id="CHEBI:74478"/>
        <dbReference type="EC" id="2.1.1.200"/>
    </reaction>
</comment>
<name>A0A0F6RCC4_9GAMM</name>
<dbReference type="GO" id="GO:0002128">
    <property type="term" value="P:tRNA nucleoside ribose methylation"/>
    <property type="evidence" value="ECO:0007669"/>
    <property type="project" value="TreeGrafter"/>
</dbReference>
<dbReference type="FunFam" id="3.40.1280.10:FF:000006">
    <property type="entry name" value="Uncharacterized tRNA/rRNA methyltransferase HI_0380"/>
    <property type="match status" value="1"/>
</dbReference>
<comment type="subunit">
    <text evidence="5">Homodimer.</text>
</comment>
<dbReference type="KEGG" id="kge:TQ33_0938"/>
<dbReference type="GO" id="GO:0106339">
    <property type="term" value="F:tRNA (cytidine(32)-2'-O)-methyltransferase activity"/>
    <property type="evidence" value="ECO:0007669"/>
    <property type="project" value="RHEA"/>
</dbReference>
<evidence type="ECO:0000313" key="8">
    <source>
        <dbReference type="Proteomes" id="UP000034071"/>
    </source>
</evidence>